<protein>
    <submittedName>
        <fullName evidence="1">Uncharacterized protein</fullName>
    </submittedName>
</protein>
<evidence type="ECO:0000313" key="1">
    <source>
        <dbReference type="EMBL" id="GAA0876068.1"/>
    </source>
</evidence>
<reference evidence="2" key="1">
    <citation type="journal article" date="2019" name="Int. J. Syst. Evol. Microbiol.">
        <title>The Global Catalogue of Microorganisms (GCM) 10K type strain sequencing project: providing services to taxonomists for standard genome sequencing and annotation.</title>
        <authorList>
            <consortium name="The Broad Institute Genomics Platform"/>
            <consortium name="The Broad Institute Genome Sequencing Center for Infectious Disease"/>
            <person name="Wu L."/>
            <person name="Ma J."/>
        </authorList>
    </citation>
    <scope>NUCLEOTIDE SEQUENCE [LARGE SCALE GENOMIC DNA]</scope>
    <source>
        <strain evidence="2">JCM 16083</strain>
    </source>
</reference>
<sequence>MTENFILLKDVQQQSLHDVVVELVHAMQISSADVYTNDTESEFIIAFPEGITNELFVFFYSALMAPDLTNSKDLVGWFYANDELTLDKETGDFSQFSSESYTKLVQLLPDGDDRGSSHQYAISENGKEIHFGMDGTYKVMHETGYQFQPPVWDASRFVKIASIRSDRQEEKKTSGKGCLLVLSAVIVISLWCMR</sequence>
<organism evidence="1 2">
    <name type="scientific">Wandonia haliotis</name>
    <dbReference type="NCBI Taxonomy" id="574963"/>
    <lineage>
        <taxon>Bacteria</taxon>
        <taxon>Pseudomonadati</taxon>
        <taxon>Bacteroidota</taxon>
        <taxon>Flavobacteriia</taxon>
        <taxon>Flavobacteriales</taxon>
        <taxon>Crocinitomicaceae</taxon>
        <taxon>Wandonia</taxon>
    </lineage>
</organism>
<evidence type="ECO:0000313" key="2">
    <source>
        <dbReference type="Proteomes" id="UP001501126"/>
    </source>
</evidence>
<dbReference type="Proteomes" id="UP001501126">
    <property type="component" value="Unassembled WGS sequence"/>
</dbReference>
<gene>
    <name evidence="1" type="ORF">GCM10009118_24780</name>
</gene>
<proteinExistence type="predicted"/>
<keyword evidence="2" id="KW-1185">Reference proteome</keyword>
<dbReference type="EMBL" id="BAAAFH010000021">
    <property type="protein sequence ID" value="GAA0876068.1"/>
    <property type="molecule type" value="Genomic_DNA"/>
</dbReference>
<accession>A0ABP3Y5X2</accession>
<comment type="caution">
    <text evidence="1">The sequence shown here is derived from an EMBL/GenBank/DDBJ whole genome shotgun (WGS) entry which is preliminary data.</text>
</comment>
<dbReference type="RefSeq" id="WP_343788223.1">
    <property type="nucleotide sequence ID" value="NZ_BAAAFH010000021.1"/>
</dbReference>
<name>A0ABP3Y5X2_9FLAO</name>